<feature type="compositionally biased region" description="Basic and acidic residues" evidence="1">
    <location>
        <begin position="23"/>
        <end position="34"/>
    </location>
</feature>
<dbReference type="EMBL" id="JARAKH010000049">
    <property type="protein sequence ID" value="KAK8376074.1"/>
    <property type="molecule type" value="Genomic_DNA"/>
</dbReference>
<feature type="compositionally biased region" description="Polar residues" evidence="1">
    <location>
        <begin position="12"/>
        <end position="21"/>
    </location>
</feature>
<evidence type="ECO:0000256" key="1">
    <source>
        <dbReference type="SAM" id="MobiDB-lite"/>
    </source>
</evidence>
<dbReference type="AlphaFoldDB" id="A0AAW0SMF9"/>
<evidence type="ECO:0000313" key="3">
    <source>
        <dbReference type="Proteomes" id="UP001487740"/>
    </source>
</evidence>
<name>A0AAW0SMF9_SCYPA</name>
<keyword evidence="3" id="KW-1185">Reference proteome</keyword>
<gene>
    <name evidence="2" type="ORF">O3P69_008655</name>
</gene>
<dbReference type="Proteomes" id="UP001487740">
    <property type="component" value="Unassembled WGS sequence"/>
</dbReference>
<proteinExistence type="predicted"/>
<reference evidence="2 3" key="1">
    <citation type="submission" date="2023-03" db="EMBL/GenBank/DDBJ databases">
        <title>High-quality genome of Scylla paramamosain provides insights in environmental adaptation.</title>
        <authorList>
            <person name="Zhang L."/>
        </authorList>
    </citation>
    <scope>NUCLEOTIDE SEQUENCE [LARGE SCALE GENOMIC DNA]</scope>
    <source>
        <strain evidence="2">LZ_2023a</strain>
        <tissue evidence="2">Muscle</tissue>
    </source>
</reference>
<comment type="caution">
    <text evidence="2">The sequence shown here is derived from an EMBL/GenBank/DDBJ whole genome shotgun (WGS) entry which is preliminary data.</text>
</comment>
<sequence length="95" mass="10569">MEQTIRAAATSREITLSTPPTRETVDESRQREGISEEIGEAMGGGEARPIHAAIPLRPEELRAAELSPHRENSHVLPHRHPDCRPVTCRCVPCRL</sequence>
<protein>
    <submittedName>
        <fullName evidence="2">Uncharacterized protein</fullName>
    </submittedName>
</protein>
<accession>A0AAW0SMF9</accession>
<feature type="region of interest" description="Disordered" evidence="1">
    <location>
        <begin position="1"/>
        <end position="47"/>
    </location>
</feature>
<evidence type="ECO:0000313" key="2">
    <source>
        <dbReference type="EMBL" id="KAK8376074.1"/>
    </source>
</evidence>
<organism evidence="2 3">
    <name type="scientific">Scylla paramamosain</name>
    <name type="common">Mud crab</name>
    <dbReference type="NCBI Taxonomy" id="85552"/>
    <lineage>
        <taxon>Eukaryota</taxon>
        <taxon>Metazoa</taxon>
        <taxon>Ecdysozoa</taxon>
        <taxon>Arthropoda</taxon>
        <taxon>Crustacea</taxon>
        <taxon>Multicrustacea</taxon>
        <taxon>Malacostraca</taxon>
        <taxon>Eumalacostraca</taxon>
        <taxon>Eucarida</taxon>
        <taxon>Decapoda</taxon>
        <taxon>Pleocyemata</taxon>
        <taxon>Brachyura</taxon>
        <taxon>Eubrachyura</taxon>
        <taxon>Portunoidea</taxon>
        <taxon>Portunidae</taxon>
        <taxon>Portuninae</taxon>
        <taxon>Scylla</taxon>
    </lineage>
</organism>